<comment type="function">
    <text evidence="8">This protein is part of the stalk that links CF(0) to CF(1). It either transmits conformational changes from CF(0) to CF(1) or is implicated in proton conduction.</text>
</comment>
<evidence type="ECO:0000313" key="10">
    <source>
        <dbReference type="Proteomes" id="UP000306585"/>
    </source>
</evidence>
<keyword evidence="4 8" id="KW-0406">Ion transport</keyword>
<dbReference type="AlphaFoldDB" id="A0A5R9GVB1"/>
<dbReference type="PROSITE" id="PS00389">
    <property type="entry name" value="ATPASE_DELTA"/>
    <property type="match status" value="1"/>
</dbReference>
<dbReference type="EMBL" id="VBRY01000003">
    <property type="protein sequence ID" value="TLS68213.1"/>
    <property type="molecule type" value="Genomic_DNA"/>
</dbReference>
<keyword evidence="7 8" id="KW-0066">ATP synthesis</keyword>
<dbReference type="InterPro" id="IPR020781">
    <property type="entry name" value="ATPase_OSCP/d_CS"/>
</dbReference>
<comment type="similarity">
    <text evidence="8">Belongs to the ATPase delta chain family.</text>
</comment>
<dbReference type="GO" id="GO:0005886">
    <property type="term" value="C:plasma membrane"/>
    <property type="evidence" value="ECO:0007669"/>
    <property type="project" value="UniProtKB-SubCell"/>
</dbReference>
<evidence type="ECO:0000256" key="7">
    <source>
        <dbReference type="ARBA" id="ARBA00023310"/>
    </source>
</evidence>
<dbReference type="OrthoDB" id="9802471at2"/>
<evidence type="ECO:0000256" key="6">
    <source>
        <dbReference type="ARBA" id="ARBA00023196"/>
    </source>
</evidence>
<evidence type="ECO:0000256" key="1">
    <source>
        <dbReference type="ARBA" id="ARBA00004370"/>
    </source>
</evidence>
<keyword evidence="2 8" id="KW-0813">Transport</keyword>
<evidence type="ECO:0000313" key="9">
    <source>
        <dbReference type="EMBL" id="TLS68213.1"/>
    </source>
</evidence>
<evidence type="ECO:0000256" key="5">
    <source>
        <dbReference type="ARBA" id="ARBA00023136"/>
    </source>
</evidence>
<dbReference type="Proteomes" id="UP000306585">
    <property type="component" value="Unassembled WGS sequence"/>
</dbReference>
<keyword evidence="3 8" id="KW-0375">Hydrogen ion transport</keyword>
<comment type="function">
    <text evidence="8">F(1)F(0) ATP synthase produces ATP from ADP in the presence of a proton or sodium gradient. F-type ATPases consist of two structural domains, F(1) containing the extramembraneous catalytic core and F(0) containing the membrane proton channel, linked together by a central stalk and a peripheral stalk. During catalysis, ATP synthesis in the catalytic domain of F(1) is coupled via a rotary mechanism of the central stalk subunits to proton translocation.</text>
</comment>
<evidence type="ECO:0000256" key="3">
    <source>
        <dbReference type="ARBA" id="ARBA00022781"/>
    </source>
</evidence>
<dbReference type="PANTHER" id="PTHR11910">
    <property type="entry name" value="ATP SYNTHASE DELTA CHAIN"/>
    <property type="match status" value="1"/>
</dbReference>
<dbReference type="NCBIfam" id="TIGR01145">
    <property type="entry name" value="ATP_synt_delta"/>
    <property type="match status" value="1"/>
</dbReference>
<evidence type="ECO:0000256" key="8">
    <source>
        <dbReference type="HAMAP-Rule" id="MF_01416"/>
    </source>
</evidence>
<dbReference type="GO" id="GO:0045259">
    <property type="term" value="C:proton-transporting ATP synthase complex"/>
    <property type="evidence" value="ECO:0007669"/>
    <property type="project" value="UniProtKB-KW"/>
</dbReference>
<organism evidence="9 10">
    <name type="scientific">Mariprofundus erugo</name>
    <dbReference type="NCBI Taxonomy" id="2528639"/>
    <lineage>
        <taxon>Bacteria</taxon>
        <taxon>Pseudomonadati</taxon>
        <taxon>Pseudomonadota</taxon>
        <taxon>Candidatius Mariprofundia</taxon>
        <taxon>Mariprofundales</taxon>
        <taxon>Mariprofundaceae</taxon>
        <taxon>Mariprofundus</taxon>
    </lineage>
</organism>
<reference evidence="9 10" key="1">
    <citation type="journal article" date="2019" name="Appl. Environ. Microbiol.">
        <title>Environmental Evidence and Genomic Insight of Iron-oxidizing Bacteria Preference Towards More Corrosion Resistant Stainless Steel at Higher Salinities.</title>
        <authorList>
            <person name="Garrison C.E."/>
            <person name="Price K.A."/>
            <person name="Field E.K."/>
        </authorList>
    </citation>
    <scope>NUCLEOTIDE SEQUENCE [LARGE SCALE GENOMIC DNA]</scope>
    <source>
        <strain evidence="9 10">P3</strain>
    </source>
</reference>
<name>A0A5R9GVB1_9PROT</name>
<keyword evidence="8" id="KW-1003">Cell membrane</keyword>
<keyword evidence="6 8" id="KW-0139">CF(1)</keyword>
<keyword evidence="5 8" id="KW-0472">Membrane</keyword>
<comment type="subcellular location">
    <subcellularLocation>
        <location evidence="8">Cell membrane</location>
        <topology evidence="8">Peripheral membrane protein</topology>
    </subcellularLocation>
    <subcellularLocation>
        <location evidence="1">Membrane</location>
    </subcellularLocation>
</comment>
<dbReference type="InterPro" id="IPR000711">
    <property type="entry name" value="ATPase_OSCP/dsu"/>
</dbReference>
<gene>
    <name evidence="8" type="primary">atpH</name>
    <name evidence="9" type="ORF">FEF65_04250</name>
</gene>
<dbReference type="Gene3D" id="1.10.520.20">
    <property type="entry name" value="N-terminal domain of the delta subunit of the F1F0-ATP synthase"/>
    <property type="match status" value="1"/>
</dbReference>
<dbReference type="SUPFAM" id="SSF47928">
    <property type="entry name" value="N-terminal domain of the delta subunit of the F1F0-ATP synthase"/>
    <property type="match status" value="1"/>
</dbReference>
<dbReference type="GO" id="GO:0046933">
    <property type="term" value="F:proton-transporting ATP synthase activity, rotational mechanism"/>
    <property type="evidence" value="ECO:0007669"/>
    <property type="project" value="UniProtKB-UniRule"/>
</dbReference>
<sequence>MSTQPISRRYACALFDLIQEGTDLASGLANAAQAASVEEVRKVLISPSVSAESKAVIIDKVCGGLSPEIKRLVGLLCQRGKAQLLPEINAMVEQMVRESESEIVATVTSACKLDADSEKKIAAALTRSSGRNVKVEVDVDASLLGGVIIRIGDRQIDHSVKTRLDNMRRAIVG</sequence>
<comment type="caution">
    <text evidence="9">The sequence shown here is derived from an EMBL/GenBank/DDBJ whole genome shotgun (WGS) entry which is preliminary data.</text>
</comment>
<dbReference type="HAMAP" id="MF_01416">
    <property type="entry name" value="ATP_synth_delta_bact"/>
    <property type="match status" value="1"/>
</dbReference>
<evidence type="ECO:0000256" key="4">
    <source>
        <dbReference type="ARBA" id="ARBA00023065"/>
    </source>
</evidence>
<dbReference type="PRINTS" id="PR00125">
    <property type="entry name" value="ATPASEDELTA"/>
</dbReference>
<accession>A0A5R9GVB1</accession>
<dbReference type="NCBIfam" id="NF004402">
    <property type="entry name" value="PRK05758.2-2"/>
    <property type="match status" value="1"/>
</dbReference>
<proteinExistence type="inferred from homology"/>
<evidence type="ECO:0000256" key="2">
    <source>
        <dbReference type="ARBA" id="ARBA00022448"/>
    </source>
</evidence>
<keyword evidence="10" id="KW-1185">Reference proteome</keyword>
<dbReference type="RefSeq" id="WP_138238548.1">
    <property type="nucleotide sequence ID" value="NZ_VBRY01000003.1"/>
</dbReference>
<dbReference type="Pfam" id="PF00213">
    <property type="entry name" value="OSCP"/>
    <property type="match status" value="1"/>
</dbReference>
<protein>
    <recommendedName>
        <fullName evidence="8">ATP synthase subunit delta</fullName>
    </recommendedName>
    <alternativeName>
        <fullName evidence="8">ATP synthase F(1) sector subunit delta</fullName>
    </alternativeName>
    <alternativeName>
        <fullName evidence="8">F-type ATPase subunit delta</fullName>
        <shortName evidence="8">F-ATPase subunit delta</shortName>
    </alternativeName>
</protein>
<dbReference type="InterPro" id="IPR026015">
    <property type="entry name" value="ATP_synth_OSCP/delta_N_sf"/>
</dbReference>